<dbReference type="InterPro" id="IPR036279">
    <property type="entry name" value="5-3_exonuclease_C_sf"/>
</dbReference>
<dbReference type="GO" id="GO:0003677">
    <property type="term" value="F:DNA binding"/>
    <property type="evidence" value="ECO:0007669"/>
    <property type="project" value="UniProtKB-UniRule"/>
</dbReference>
<dbReference type="GO" id="GO:0006284">
    <property type="term" value="P:base-excision repair"/>
    <property type="evidence" value="ECO:0007669"/>
    <property type="project" value="UniProtKB-UniRule"/>
</dbReference>
<dbReference type="SMART" id="SM00485">
    <property type="entry name" value="XPGN"/>
    <property type="match status" value="1"/>
</dbReference>
<proteinExistence type="inferred from homology"/>
<comment type="similarity">
    <text evidence="11">Belongs to the XPG/RAD2 endonuclease family. FEN1 subfamily.</text>
</comment>
<dbReference type="InterPro" id="IPR029060">
    <property type="entry name" value="PIN-like_dom_sf"/>
</dbReference>
<evidence type="ECO:0000256" key="5">
    <source>
        <dbReference type="ARBA" id="ARBA00022763"/>
    </source>
</evidence>
<gene>
    <name evidence="14" type="ORF">EDEG_00228</name>
</gene>
<dbReference type="InterPro" id="IPR023426">
    <property type="entry name" value="Flap_endonuc"/>
</dbReference>
<comment type="caution">
    <text evidence="14">The sequence shown here is derived from an EMBL/GenBank/DDBJ whole genome shotgun (WGS) entry which is preliminary data.</text>
</comment>
<evidence type="ECO:0000256" key="8">
    <source>
        <dbReference type="ARBA" id="ARBA00022842"/>
    </source>
</evidence>
<dbReference type="CDD" id="cd09901">
    <property type="entry name" value="H3TH_FEN1-like"/>
    <property type="match status" value="1"/>
</dbReference>
<keyword evidence="6 11" id="KW-0378">Hydrolase</keyword>
<dbReference type="GO" id="GO:0005739">
    <property type="term" value="C:mitochondrion"/>
    <property type="evidence" value="ECO:0007669"/>
    <property type="project" value="UniProtKB-SubCell"/>
</dbReference>
<dbReference type="InterPro" id="IPR006084">
    <property type="entry name" value="XPG/Rad2"/>
</dbReference>
<keyword evidence="11" id="KW-0496">Mitochondrion</keyword>
<dbReference type="OrthoDB" id="1937206at2759"/>
<dbReference type="EC" id="3.1.-.-" evidence="11"/>
<dbReference type="Gene3D" id="3.40.50.1010">
    <property type="entry name" value="5'-nuclease"/>
    <property type="match status" value="1"/>
</dbReference>
<dbReference type="STRING" id="1003232.J8ZU99"/>
<keyword evidence="11" id="KW-0539">Nucleus</keyword>
<dbReference type="Pfam" id="PF00867">
    <property type="entry name" value="XPG_I"/>
    <property type="match status" value="1"/>
</dbReference>
<keyword evidence="2 11" id="KW-0540">Nuclease</keyword>
<dbReference type="SMART" id="SM00484">
    <property type="entry name" value="XPGI"/>
    <property type="match status" value="1"/>
</dbReference>
<dbReference type="VEuPathDB" id="MicrosporidiaDB:EDEG_00228"/>
<protein>
    <recommendedName>
        <fullName evidence="11">Flap endonuclease 1</fullName>
        <shortName evidence="11">FEN-1</shortName>
        <ecNumber evidence="11">3.1.-.-</ecNumber>
    </recommendedName>
    <alternativeName>
        <fullName evidence="11">Flap structure-specific endonuclease 1</fullName>
    </alternativeName>
</protein>
<dbReference type="GO" id="GO:0017108">
    <property type="term" value="F:5'-flap endonuclease activity"/>
    <property type="evidence" value="ECO:0007669"/>
    <property type="project" value="UniProtKB-UniRule"/>
</dbReference>
<evidence type="ECO:0000256" key="9">
    <source>
        <dbReference type="ARBA" id="ARBA00023204"/>
    </source>
</evidence>
<keyword evidence="9 11" id="KW-0234">DNA repair</keyword>
<keyword evidence="1 11" id="KW-0235">DNA replication</keyword>
<organism evidence="14 15">
    <name type="scientific">Edhazardia aedis (strain USNM 41457)</name>
    <name type="common">Microsporidian parasite</name>
    <dbReference type="NCBI Taxonomy" id="1003232"/>
    <lineage>
        <taxon>Eukaryota</taxon>
        <taxon>Fungi</taxon>
        <taxon>Fungi incertae sedis</taxon>
        <taxon>Microsporidia</taxon>
        <taxon>Edhazardia</taxon>
    </lineage>
</organism>
<evidence type="ECO:0000256" key="11">
    <source>
        <dbReference type="HAMAP-Rule" id="MF_03140"/>
    </source>
</evidence>
<keyword evidence="7 11" id="KW-0269">Exonuclease</keyword>
<dbReference type="InterPro" id="IPR006086">
    <property type="entry name" value="XPG-I_dom"/>
</dbReference>
<feature type="domain" description="XPG N-terminal" evidence="13">
    <location>
        <begin position="1"/>
        <end position="108"/>
    </location>
</feature>
<keyword evidence="4 11" id="KW-0255">Endonuclease</keyword>
<feature type="domain" description="XPG-I" evidence="12">
    <location>
        <begin position="147"/>
        <end position="219"/>
    </location>
</feature>
<dbReference type="GO" id="GO:0008409">
    <property type="term" value="F:5'-3' exonuclease activity"/>
    <property type="evidence" value="ECO:0007669"/>
    <property type="project" value="UniProtKB-UniRule"/>
</dbReference>
<reference evidence="14 15" key="1">
    <citation type="submission" date="2011-08" db="EMBL/GenBank/DDBJ databases">
        <authorList>
            <person name="Liu Z.J."/>
            <person name="Shi F.L."/>
            <person name="Lu J.Q."/>
            <person name="Li M."/>
            <person name="Wang Z.L."/>
        </authorList>
    </citation>
    <scope>NUCLEOTIDE SEQUENCE [LARGE SCALE GENOMIC DNA]</scope>
    <source>
        <strain evidence="14 15">USNM 41457</strain>
    </source>
</reference>
<keyword evidence="15" id="KW-1185">Reference proteome</keyword>
<keyword evidence="3 11" id="KW-0479">Metal-binding</keyword>
<dbReference type="OMA" id="IQEVHID"/>
<dbReference type="GO" id="GO:0005654">
    <property type="term" value="C:nucleoplasm"/>
    <property type="evidence" value="ECO:0007669"/>
    <property type="project" value="UniProtKB-SubCell"/>
</dbReference>
<evidence type="ECO:0000256" key="2">
    <source>
        <dbReference type="ARBA" id="ARBA00022722"/>
    </source>
</evidence>
<comment type="function">
    <text evidence="10 11">Structure-specific nuclease with 5'-flap endonuclease and 5'-3' exonuclease activities involved in DNA replication and repair. During DNA replication, cleaves the 5'-overhanging flap structure that is generated by displacement synthesis when DNA polymerase encounters the 5'-end of a downstream Okazaki fragment. It enters the flap from the 5'-end and then tracks to cleave the flap base, leaving a nick for ligation. Also involved in the long patch base excision repair (LP-BER) pathway, by cleaving within the apurinic/apyrimidinic (AP) site-terminated flap. Acts as a genome stabilization factor that prevents flaps from equilibrating into structures that lead to duplications and deletions. Also possesses 5'-3' exonuclease activity on nicked or gapped double-stranded DNA, and exhibits RNase H activity. Also involved in replication and repair of rDNA and in repairing mitochondrial DNA.</text>
</comment>
<dbReference type="GO" id="GO:0000287">
    <property type="term" value="F:magnesium ion binding"/>
    <property type="evidence" value="ECO:0007669"/>
    <property type="project" value="UniProtKB-UniRule"/>
</dbReference>
<dbReference type="InterPro" id="IPR019974">
    <property type="entry name" value="XPG_CS"/>
</dbReference>
<dbReference type="SMART" id="SM00279">
    <property type="entry name" value="HhH2"/>
    <property type="match status" value="1"/>
</dbReference>
<dbReference type="GO" id="GO:0043137">
    <property type="term" value="P:DNA replication, removal of RNA primer"/>
    <property type="evidence" value="ECO:0007669"/>
    <property type="project" value="UniProtKB-UniRule"/>
</dbReference>
<keyword evidence="11" id="KW-0597">Phosphoprotein</keyword>
<dbReference type="GO" id="GO:0005730">
    <property type="term" value="C:nucleolus"/>
    <property type="evidence" value="ECO:0007669"/>
    <property type="project" value="UniProtKB-SubCell"/>
</dbReference>
<evidence type="ECO:0000313" key="15">
    <source>
        <dbReference type="Proteomes" id="UP000003163"/>
    </source>
</evidence>
<evidence type="ECO:0000256" key="6">
    <source>
        <dbReference type="ARBA" id="ARBA00022801"/>
    </source>
</evidence>
<keyword evidence="5 11" id="KW-0227">DNA damage</keyword>
<comment type="cofactor">
    <cofactor evidence="11">
        <name>Mg(2+)</name>
        <dbReference type="ChEBI" id="CHEBI:18420"/>
    </cofactor>
    <text evidence="11">Binds 2 magnesium ions per subunit. They probably participate in the reaction catalyzed by the enzyme. May bind an additional third magnesium ion after substrate binding.</text>
</comment>
<dbReference type="Gene3D" id="1.10.150.20">
    <property type="entry name" value="5' to 3' exonuclease, C-terminal subdomain"/>
    <property type="match status" value="1"/>
</dbReference>
<evidence type="ECO:0000259" key="12">
    <source>
        <dbReference type="SMART" id="SM00484"/>
    </source>
</evidence>
<accession>J8ZU99</accession>
<dbReference type="InterPro" id="IPR008918">
    <property type="entry name" value="HhH2"/>
</dbReference>
<dbReference type="Pfam" id="PF00752">
    <property type="entry name" value="XPG_N"/>
    <property type="match status" value="1"/>
</dbReference>
<dbReference type="FunCoup" id="J8ZU99">
    <property type="interactions" value="275"/>
</dbReference>
<dbReference type="Proteomes" id="UP000003163">
    <property type="component" value="Unassembled WGS sequence"/>
</dbReference>
<dbReference type="AlphaFoldDB" id="J8ZU99"/>
<sequence>MGIHQLSKLLQHSAKPAIKNRDISYFTGQRIAIDASLSLYQFLIAVRSDGAGLTTDSGDTTSHLIGTFYRTIRIVTSGIKPLFVFDGLPPELKLSHELEKRKEKRDAAAKEYEMALETGDKEQIEKFDKRKVKVTKKHVDDCKKLLDLMKVPYVVAPSEAEAYAAYLCIKGVVDAVATEDMDALTFGAPILLRNLNAAENKKLPIVEYNLKEILKELKINHNQFIDVCIMLGCDYVKPLRGFGPKRAYEMILKHKDIETILEKEKIKSLESTKNENSSEADDIWNFEEARIIFNELPHVSDEIIEKMPEIDFDKIVVDDVVKFLVHENGFSEERVLKGLERFKSAKEKKKQVRIESFFKKVD</sequence>
<evidence type="ECO:0000256" key="3">
    <source>
        <dbReference type="ARBA" id="ARBA00022723"/>
    </source>
</evidence>
<evidence type="ECO:0000256" key="4">
    <source>
        <dbReference type="ARBA" id="ARBA00022759"/>
    </source>
</evidence>
<dbReference type="CDD" id="cd09867">
    <property type="entry name" value="PIN_FEN1"/>
    <property type="match status" value="1"/>
</dbReference>
<dbReference type="FunFam" id="3.40.50.1010:FF:000016">
    <property type="entry name" value="Flap endonuclease 1"/>
    <property type="match status" value="1"/>
</dbReference>
<dbReference type="EMBL" id="AFBI03000002">
    <property type="protein sequence ID" value="EJW03248.1"/>
    <property type="molecule type" value="Genomic_DNA"/>
</dbReference>
<dbReference type="HOGENOM" id="CLU_032444_2_0_1"/>
<dbReference type="PRINTS" id="PR00853">
    <property type="entry name" value="XPGRADSUPER"/>
</dbReference>
<keyword evidence="8 11" id="KW-0460">Magnesium</keyword>
<evidence type="ECO:0000259" key="13">
    <source>
        <dbReference type="SMART" id="SM00485"/>
    </source>
</evidence>
<dbReference type="SUPFAM" id="SSF47807">
    <property type="entry name" value="5' to 3' exonuclease, C-terminal subdomain"/>
    <property type="match status" value="1"/>
</dbReference>
<dbReference type="InterPro" id="IPR006085">
    <property type="entry name" value="XPG_DNA_repair_N"/>
</dbReference>
<evidence type="ECO:0000313" key="14">
    <source>
        <dbReference type="EMBL" id="EJW03248.1"/>
    </source>
</evidence>
<name>J8ZU99_EDHAE</name>
<dbReference type="SUPFAM" id="SSF88723">
    <property type="entry name" value="PIN domain-like"/>
    <property type="match status" value="1"/>
</dbReference>
<dbReference type="PANTHER" id="PTHR11081:SF9">
    <property type="entry name" value="FLAP ENDONUCLEASE 1"/>
    <property type="match status" value="1"/>
</dbReference>
<dbReference type="HAMAP" id="MF_00614">
    <property type="entry name" value="Fen"/>
    <property type="match status" value="1"/>
</dbReference>
<evidence type="ECO:0000256" key="1">
    <source>
        <dbReference type="ARBA" id="ARBA00022705"/>
    </source>
</evidence>
<dbReference type="PANTHER" id="PTHR11081">
    <property type="entry name" value="FLAP ENDONUCLEASE FAMILY MEMBER"/>
    <property type="match status" value="1"/>
</dbReference>
<reference evidence="15" key="2">
    <citation type="submission" date="2015-07" db="EMBL/GenBank/DDBJ databases">
        <title>Contrasting host-pathogen interactions and genome evolution in two generalist and specialist microsporidian pathogens of mosquitoes.</title>
        <authorList>
            <consortium name="The Broad Institute Genomics Platform"/>
            <consortium name="The Broad Institute Genome Sequencing Center for Infectious Disease"/>
            <person name="Cuomo C.A."/>
            <person name="Sanscrainte N.D."/>
            <person name="Goldberg J.M."/>
            <person name="Heiman D."/>
            <person name="Young S."/>
            <person name="Zeng Q."/>
            <person name="Becnel J.J."/>
            <person name="Birren B.W."/>
        </authorList>
    </citation>
    <scope>NUCLEOTIDE SEQUENCE [LARGE SCALE GENOMIC DNA]</scope>
    <source>
        <strain evidence="15">USNM 41457</strain>
    </source>
</reference>
<evidence type="ECO:0000256" key="7">
    <source>
        <dbReference type="ARBA" id="ARBA00022839"/>
    </source>
</evidence>
<dbReference type="InParanoid" id="J8ZU99"/>
<evidence type="ECO:0000256" key="10">
    <source>
        <dbReference type="ARBA" id="ARBA00029382"/>
    </source>
</evidence>
<comment type="subcellular location">
    <subcellularLocation>
        <location evidence="11">Nucleus</location>
        <location evidence="11">Nucleolus</location>
    </subcellularLocation>
    <subcellularLocation>
        <location evidence="11">Nucleus</location>
        <location evidence="11">Nucleoplasm</location>
    </subcellularLocation>
    <subcellularLocation>
        <location evidence="11">Mitochondrion</location>
    </subcellularLocation>
    <text evidence="11">Resides mostly in the nucleoli and relocalizes to the nucleoplasm upon DNA damage.</text>
</comment>
<dbReference type="PROSITE" id="PS00841">
    <property type="entry name" value="XPG_1"/>
    <property type="match status" value="1"/>
</dbReference>